<keyword evidence="1" id="KW-0812">Transmembrane</keyword>
<evidence type="ECO:0000256" key="1">
    <source>
        <dbReference type="SAM" id="Phobius"/>
    </source>
</evidence>
<protein>
    <submittedName>
        <fullName evidence="2">Uncharacterized protein</fullName>
    </submittedName>
</protein>
<keyword evidence="3" id="KW-1185">Reference proteome</keyword>
<gene>
    <name evidence="2" type="ORF">BO70DRAFT_222690</name>
</gene>
<dbReference type="Proteomes" id="UP000247233">
    <property type="component" value="Unassembled WGS sequence"/>
</dbReference>
<feature type="transmembrane region" description="Helical" evidence="1">
    <location>
        <begin position="42"/>
        <end position="59"/>
    </location>
</feature>
<evidence type="ECO:0000313" key="3">
    <source>
        <dbReference type="Proteomes" id="UP000247233"/>
    </source>
</evidence>
<sequence length="62" mass="7345">MRVVPLTFSLLFRLDRFQGSVYCAFFLSFFLFSFSYMELRSLTIHSLMVINCTILYCNVGRE</sequence>
<dbReference type="VEuPathDB" id="FungiDB:BO70DRAFT_222690"/>
<dbReference type="RefSeq" id="XP_025400749.1">
    <property type="nucleotide sequence ID" value="XM_025538740.1"/>
</dbReference>
<comment type="caution">
    <text evidence="2">The sequence shown here is derived from an EMBL/GenBank/DDBJ whole genome shotgun (WGS) entry which is preliminary data.</text>
</comment>
<keyword evidence="1" id="KW-0472">Membrane</keyword>
<reference evidence="2 3" key="1">
    <citation type="submission" date="2016-12" db="EMBL/GenBank/DDBJ databases">
        <title>The genomes of Aspergillus section Nigri reveals drivers in fungal speciation.</title>
        <authorList>
            <consortium name="DOE Joint Genome Institute"/>
            <person name="Vesth T.C."/>
            <person name="Nybo J."/>
            <person name="Theobald S."/>
            <person name="Brandl J."/>
            <person name="Frisvad J.C."/>
            <person name="Nielsen K.F."/>
            <person name="Lyhne E.K."/>
            <person name="Kogle M.E."/>
            <person name="Kuo A."/>
            <person name="Riley R."/>
            <person name="Clum A."/>
            <person name="Nolan M."/>
            <person name="Lipzen A."/>
            <person name="Salamov A."/>
            <person name="Henrissat B."/>
            <person name="Wiebenga A."/>
            <person name="De Vries R.P."/>
            <person name="Grigoriev I.V."/>
            <person name="Mortensen U.H."/>
            <person name="Andersen M.R."/>
            <person name="Baker S.E."/>
        </authorList>
    </citation>
    <scope>NUCLEOTIDE SEQUENCE [LARGE SCALE GENOMIC DNA]</scope>
    <source>
        <strain evidence="2 3">CBS 117.55</strain>
    </source>
</reference>
<name>A0A317WMB8_9EURO</name>
<dbReference type="GeneID" id="37060977"/>
<proteinExistence type="predicted"/>
<organism evidence="2 3">
    <name type="scientific">Aspergillus heteromorphus CBS 117.55</name>
    <dbReference type="NCBI Taxonomy" id="1448321"/>
    <lineage>
        <taxon>Eukaryota</taxon>
        <taxon>Fungi</taxon>
        <taxon>Dikarya</taxon>
        <taxon>Ascomycota</taxon>
        <taxon>Pezizomycotina</taxon>
        <taxon>Eurotiomycetes</taxon>
        <taxon>Eurotiomycetidae</taxon>
        <taxon>Eurotiales</taxon>
        <taxon>Aspergillaceae</taxon>
        <taxon>Aspergillus</taxon>
        <taxon>Aspergillus subgen. Circumdati</taxon>
    </lineage>
</organism>
<accession>A0A317WMB8</accession>
<evidence type="ECO:0000313" key="2">
    <source>
        <dbReference type="EMBL" id="PWY86197.1"/>
    </source>
</evidence>
<dbReference type="AlphaFoldDB" id="A0A317WMB8"/>
<feature type="transmembrane region" description="Helical" evidence="1">
    <location>
        <begin position="20"/>
        <end position="36"/>
    </location>
</feature>
<dbReference type="EMBL" id="MSFL01000008">
    <property type="protein sequence ID" value="PWY86197.1"/>
    <property type="molecule type" value="Genomic_DNA"/>
</dbReference>
<keyword evidence="1" id="KW-1133">Transmembrane helix</keyword>